<evidence type="ECO:0000259" key="8">
    <source>
        <dbReference type="Pfam" id="PF09334"/>
    </source>
</evidence>
<dbReference type="GO" id="GO:0017101">
    <property type="term" value="C:aminoacyl-tRNA synthetase multienzyme complex"/>
    <property type="evidence" value="ECO:0007669"/>
    <property type="project" value="TreeGrafter"/>
</dbReference>
<comment type="caution">
    <text evidence="9">The sequence shown here is derived from an EMBL/GenBank/DDBJ whole genome shotgun (WGS) entry which is preliminary data.</text>
</comment>
<feature type="domain" description="Methionyl/Leucyl tRNA synthetase" evidence="8">
    <location>
        <begin position="13"/>
        <end position="258"/>
    </location>
</feature>
<dbReference type="PROSITE" id="PS00178">
    <property type="entry name" value="AA_TRNA_LIGASE_I"/>
    <property type="match status" value="1"/>
</dbReference>
<comment type="catalytic activity">
    <reaction evidence="7">
        <text>tRNA(Met) + L-methionine + ATP = L-methionyl-tRNA(Met) + AMP + diphosphate</text>
        <dbReference type="Rhea" id="RHEA:13481"/>
        <dbReference type="Rhea" id="RHEA-COMP:9667"/>
        <dbReference type="Rhea" id="RHEA-COMP:9698"/>
        <dbReference type="ChEBI" id="CHEBI:30616"/>
        <dbReference type="ChEBI" id="CHEBI:33019"/>
        <dbReference type="ChEBI" id="CHEBI:57844"/>
        <dbReference type="ChEBI" id="CHEBI:78442"/>
        <dbReference type="ChEBI" id="CHEBI:78530"/>
        <dbReference type="ChEBI" id="CHEBI:456215"/>
        <dbReference type="EC" id="6.1.1.10"/>
    </reaction>
</comment>
<keyword evidence="1" id="KW-0436">Ligase</keyword>
<name>X1C8S4_9ZZZZ</name>
<dbReference type="GO" id="GO:0006431">
    <property type="term" value="P:methionyl-tRNA aminoacylation"/>
    <property type="evidence" value="ECO:0007669"/>
    <property type="project" value="InterPro"/>
</dbReference>
<keyword evidence="4" id="KW-0648">Protein biosynthesis</keyword>
<accession>X1C8S4</accession>
<evidence type="ECO:0000313" key="9">
    <source>
        <dbReference type="EMBL" id="GAG89692.1"/>
    </source>
</evidence>
<dbReference type="InterPro" id="IPR023458">
    <property type="entry name" value="Met-tRNA_ligase_1"/>
</dbReference>
<organism evidence="9">
    <name type="scientific">marine sediment metagenome</name>
    <dbReference type="NCBI Taxonomy" id="412755"/>
    <lineage>
        <taxon>unclassified sequences</taxon>
        <taxon>metagenomes</taxon>
        <taxon>ecological metagenomes</taxon>
    </lineage>
</organism>
<evidence type="ECO:0000256" key="6">
    <source>
        <dbReference type="ARBA" id="ARBA00030904"/>
    </source>
</evidence>
<reference evidence="9" key="1">
    <citation type="journal article" date="2014" name="Front. Microbiol.">
        <title>High frequency of phylogenetically diverse reductive dehalogenase-homologous genes in deep subseafloor sedimentary metagenomes.</title>
        <authorList>
            <person name="Kawai M."/>
            <person name="Futagami T."/>
            <person name="Toyoda A."/>
            <person name="Takaki Y."/>
            <person name="Nishi S."/>
            <person name="Hori S."/>
            <person name="Arai W."/>
            <person name="Tsubouchi T."/>
            <person name="Morono Y."/>
            <person name="Uchiyama I."/>
            <person name="Ito T."/>
            <person name="Fujiyama A."/>
            <person name="Inagaki F."/>
            <person name="Takami H."/>
        </authorList>
    </citation>
    <scope>NUCLEOTIDE SEQUENCE</scope>
    <source>
        <strain evidence="9">Expedition CK06-06</strain>
    </source>
</reference>
<dbReference type="InterPro" id="IPR015413">
    <property type="entry name" value="Methionyl/Leucyl_tRNA_Synth"/>
</dbReference>
<evidence type="ECO:0000256" key="5">
    <source>
        <dbReference type="ARBA" id="ARBA00023146"/>
    </source>
</evidence>
<gene>
    <name evidence="9" type="ORF">S01H4_25209</name>
</gene>
<dbReference type="Gene3D" id="3.40.50.620">
    <property type="entry name" value="HUPs"/>
    <property type="match status" value="1"/>
</dbReference>
<dbReference type="Gene3D" id="2.20.28.20">
    <property type="entry name" value="Methionyl-tRNA synthetase, Zn-domain"/>
    <property type="match status" value="1"/>
</dbReference>
<dbReference type="PRINTS" id="PR01041">
    <property type="entry name" value="TRNASYNTHMET"/>
</dbReference>
<keyword evidence="5" id="KW-0030">Aminoacyl-tRNA synthetase</keyword>
<dbReference type="InterPro" id="IPR001412">
    <property type="entry name" value="aa-tRNA-synth_I_CS"/>
</dbReference>
<dbReference type="GO" id="GO:0004825">
    <property type="term" value="F:methionine-tRNA ligase activity"/>
    <property type="evidence" value="ECO:0007669"/>
    <property type="project" value="UniProtKB-EC"/>
</dbReference>
<dbReference type="InterPro" id="IPR033911">
    <property type="entry name" value="MetRS_core"/>
</dbReference>
<dbReference type="SUPFAM" id="SSF52374">
    <property type="entry name" value="Nucleotidylyl transferase"/>
    <property type="match status" value="1"/>
</dbReference>
<protein>
    <recommendedName>
        <fullName evidence="6">Methionyl-tRNA synthetase</fullName>
    </recommendedName>
</protein>
<evidence type="ECO:0000256" key="4">
    <source>
        <dbReference type="ARBA" id="ARBA00022917"/>
    </source>
</evidence>
<proteinExistence type="predicted"/>
<dbReference type="Pfam" id="PF09334">
    <property type="entry name" value="tRNA-synt_1g"/>
    <property type="match status" value="1"/>
</dbReference>
<dbReference type="GO" id="GO:0005829">
    <property type="term" value="C:cytosol"/>
    <property type="evidence" value="ECO:0007669"/>
    <property type="project" value="TreeGrafter"/>
</dbReference>
<sequence length="258" mass="29293">MINLTNNKKGKWVVTSGWPYVNATPHLGNLIGSTLSADVFARFLRMNGEEVVFVSGSDSHGTPISVEAKKLNVPAKDLALKYHKIIKDLHEKWQISFDNYTITHNPTHIEFVKKMNLDIQKNGYVKEKEIESLYCEKDNLFLPDRFVEGTCPNCTDDGARGDQCDKCQKLLTPLELIKPRCAICGNTPVIKKTKHWYLDLPKLQDQLKRLIEENEIMPDNARKMCLNSIAEGLPERAITRDIEWGIPAPFKGAENKTI</sequence>
<dbReference type="GO" id="GO:0005524">
    <property type="term" value="F:ATP binding"/>
    <property type="evidence" value="ECO:0007669"/>
    <property type="project" value="UniProtKB-KW"/>
</dbReference>
<keyword evidence="3" id="KW-0067">ATP-binding</keyword>
<dbReference type="PANTHER" id="PTHR45765">
    <property type="entry name" value="METHIONINE--TRNA LIGASE"/>
    <property type="match status" value="1"/>
</dbReference>
<evidence type="ECO:0000256" key="7">
    <source>
        <dbReference type="ARBA" id="ARBA00047364"/>
    </source>
</evidence>
<evidence type="ECO:0000256" key="2">
    <source>
        <dbReference type="ARBA" id="ARBA00022741"/>
    </source>
</evidence>
<dbReference type="SUPFAM" id="SSF57770">
    <property type="entry name" value="Methionyl-tRNA synthetase (MetRS), Zn-domain"/>
    <property type="match status" value="1"/>
</dbReference>
<dbReference type="InterPro" id="IPR014729">
    <property type="entry name" value="Rossmann-like_a/b/a_fold"/>
</dbReference>
<evidence type="ECO:0000256" key="1">
    <source>
        <dbReference type="ARBA" id="ARBA00022598"/>
    </source>
</evidence>
<evidence type="ECO:0000256" key="3">
    <source>
        <dbReference type="ARBA" id="ARBA00022840"/>
    </source>
</evidence>
<dbReference type="EMBL" id="BART01011962">
    <property type="protein sequence ID" value="GAG89692.1"/>
    <property type="molecule type" value="Genomic_DNA"/>
</dbReference>
<keyword evidence="2" id="KW-0547">Nucleotide-binding</keyword>
<dbReference type="InterPro" id="IPR029038">
    <property type="entry name" value="MetRS_Zn"/>
</dbReference>
<dbReference type="PANTHER" id="PTHR45765:SF1">
    <property type="entry name" value="METHIONINE--TRNA LIGASE, CYTOPLASMIC"/>
    <property type="match status" value="1"/>
</dbReference>
<feature type="non-terminal residue" evidence="9">
    <location>
        <position position="258"/>
    </location>
</feature>
<dbReference type="AlphaFoldDB" id="X1C8S4"/>
<dbReference type="Gene3D" id="2.170.220.10">
    <property type="match status" value="1"/>
</dbReference>